<sequence length="38" mass="4642">MKIYIDAIIPFLKILNWINISIEQQKNQKKSLTYKKYL</sequence>
<dbReference type="EMBL" id="CP012850">
    <property type="protein sequence ID" value="ALI36371.1"/>
    <property type="molecule type" value="Genomic_DNA"/>
</dbReference>
<dbReference type="KEGG" id="taa:NMY3_02171"/>
<proteinExistence type="predicted"/>
<gene>
    <name evidence="1" type="ORF">NMY3_02171</name>
</gene>
<reference evidence="2" key="1">
    <citation type="submission" date="2015-10" db="EMBL/GenBank/DDBJ databases">
        <title>Niche specialization of a soil ammonia-oxidizing archaeon, Candidatus Nitrosocosmicus oleophilus.</title>
        <authorList>
            <person name="Jung M.-Y."/>
            <person name="Rhee S.-K."/>
        </authorList>
    </citation>
    <scope>NUCLEOTIDE SEQUENCE [LARGE SCALE GENOMIC DNA]</scope>
    <source>
        <strain evidence="2">MY3</strain>
    </source>
</reference>
<evidence type="ECO:0000313" key="1">
    <source>
        <dbReference type="EMBL" id="ALI36371.1"/>
    </source>
</evidence>
<name>A0A654M1F0_9ARCH</name>
<evidence type="ECO:0000313" key="2">
    <source>
        <dbReference type="Proteomes" id="UP000058925"/>
    </source>
</evidence>
<dbReference type="Proteomes" id="UP000058925">
    <property type="component" value="Chromosome"/>
</dbReference>
<dbReference type="AlphaFoldDB" id="A0A654M1F0"/>
<keyword evidence="2" id="KW-1185">Reference proteome</keyword>
<accession>A0A654M1F0</accession>
<protein>
    <submittedName>
        <fullName evidence="1">Uncharacterized protein</fullName>
    </submittedName>
</protein>
<organism evidence="1 2">
    <name type="scientific">Candidatus Nitrosocosmicus oleophilus</name>
    <dbReference type="NCBI Taxonomy" id="1353260"/>
    <lineage>
        <taxon>Archaea</taxon>
        <taxon>Nitrososphaerota</taxon>
        <taxon>Nitrososphaeria</taxon>
        <taxon>Nitrososphaerales</taxon>
        <taxon>Nitrososphaeraceae</taxon>
        <taxon>Candidatus Nitrosocosmicus</taxon>
    </lineage>
</organism>